<reference evidence="3 4" key="1">
    <citation type="journal article" date="2016" name="Nat. Commun.">
        <title>Thousands of microbial genomes shed light on interconnected biogeochemical processes in an aquifer system.</title>
        <authorList>
            <person name="Anantharaman K."/>
            <person name="Brown C.T."/>
            <person name="Hug L.A."/>
            <person name="Sharon I."/>
            <person name="Castelle C.J."/>
            <person name="Probst A.J."/>
            <person name="Thomas B.C."/>
            <person name="Singh A."/>
            <person name="Wilkins M.J."/>
            <person name="Karaoz U."/>
            <person name="Brodie E.L."/>
            <person name="Williams K.H."/>
            <person name="Hubbard S.S."/>
            <person name="Banfield J.F."/>
        </authorList>
    </citation>
    <scope>NUCLEOTIDE SEQUENCE [LARGE SCALE GENOMIC DNA]</scope>
</reference>
<dbReference type="EMBL" id="MGDJ01000023">
    <property type="protein sequence ID" value="OGL52703.1"/>
    <property type="molecule type" value="Genomic_DNA"/>
</dbReference>
<dbReference type="Pfam" id="PF14238">
    <property type="entry name" value="DUF4340"/>
    <property type="match status" value="1"/>
</dbReference>
<evidence type="ECO:0000256" key="1">
    <source>
        <dbReference type="SAM" id="Phobius"/>
    </source>
</evidence>
<dbReference type="InterPro" id="IPR025641">
    <property type="entry name" value="DUF4340"/>
</dbReference>
<evidence type="ECO:0000259" key="2">
    <source>
        <dbReference type="Pfam" id="PF14238"/>
    </source>
</evidence>
<feature type="transmembrane region" description="Helical" evidence="1">
    <location>
        <begin position="6"/>
        <end position="25"/>
    </location>
</feature>
<feature type="domain" description="DUF4340" evidence="2">
    <location>
        <begin position="64"/>
        <end position="211"/>
    </location>
</feature>
<protein>
    <recommendedName>
        <fullName evidence="2">DUF4340 domain-containing protein</fullName>
    </recommendedName>
</protein>
<accession>A0A1F7SFX7</accession>
<comment type="caution">
    <text evidence="3">The sequence shown here is derived from an EMBL/GenBank/DDBJ whole genome shotgun (WGS) entry which is preliminary data.</text>
</comment>
<dbReference type="AlphaFoldDB" id="A0A1F7SFX7"/>
<dbReference type="Proteomes" id="UP000185874">
    <property type="component" value="Unassembled WGS sequence"/>
</dbReference>
<keyword evidence="1" id="KW-1133">Transmembrane helix</keyword>
<gene>
    <name evidence="3" type="ORF">A3K55_01780</name>
</gene>
<evidence type="ECO:0000313" key="4">
    <source>
        <dbReference type="Proteomes" id="UP000185874"/>
    </source>
</evidence>
<evidence type="ECO:0000313" key="3">
    <source>
        <dbReference type="EMBL" id="OGL52703.1"/>
    </source>
</evidence>
<proteinExistence type="predicted"/>
<organism evidence="3 4">
    <name type="scientific">Candidatus Shapirobacteria bacterium RBG_13_44_7</name>
    <dbReference type="NCBI Taxonomy" id="1802149"/>
    <lineage>
        <taxon>Bacteria</taxon>
        <taxon>Candidatus Shapironibacteriota</taxon>
    </lineage>
</organism>
<keyword evidence="1" id="KW-0812">Transmembrane</keyword>
<sequence length="269" mass="30639">MKEKLRNPVVISGFLVLLLGLVVVVKEGRWKKEEVGVFFPTTIEKFCLNQVCLYQENQRWMVNDGKIVAPGNKETIEGIIERLREIKLTEMVSNNPDRFGDLGIGGEEKIILTVGEKKLEIGELSTDYSGTYVREEGGGVVYKISAYLDGENWAGRDYWEEKMMTNLAVGKIKKVTIVMGKKERFFEAKEGKWANERWINKVASLAAEKFLNDFNPEKSLVATIKIESEGENINLSLGRLKNVYWASTEEKYFFQISRSDFDLLTSVGK</sequence>
<keyword evidence="1" id="KW-0472">Membrane</keyword>
<name>A0A1F7SFX7_9BACT</name>